<name>A0ABR4T297_9ACTN</name>
<gene>
    <name evidence="1" type="ORF">DJ64_02710</name>
</gene>
<dbReference type="Proteomes" id="UP000027632">
    <property type="component" value="Unassembled WGS sequence"/>
</dbReference>
<dbReference type="RefSeq" id="WP_033276493.1">
    <property type="nucleotide sequence ID" value="NZ_KL503830.1"/>
</dbReference>
<proteinExistence type="predicted"/>
<reference evidence="1 2" key="1">
    <citation type="submission" date="2014-04" db="EMBL/GenBank/DDBJ databases">
        <title>Draft genome sequence of the novel Streptomyces griseorubens JSD-1 playing a role in carbon and nitrogen cycle.</title>
        <authorList>
            <consortium name="Shanghai Jiao Tong University"/>
            <person name="Feng H."/>
            <person name="Sun Y."/>
            <person name="Zhi Y."/>
            <person name="Mao L."/>
            <person name="Luo Y."/>
            <person name="Wei X."/>
            <person name="Zhou P."/>
        </authorList>
    </citation>
    <scope>NUCLEOTIDE SEQUENCE [LARGE SCALE GENOMIC DNA]</scope>
    <source>
        <strain evidence="1 2">JSD-1</strain>
    </source>
</reference>
<sequence length="68" mass="7490">MRIVGLRGCTHRASAYLIVDPYTAEWQLHTLSKDGVYHAVVGFPFGEEIDLTGTPVGLVLRTDEFPGD</sequence>
<accession>A0ABR4T297</accession>
<protein>
    <submittedName>
        <fullName evidence="1">Uncharacterized protein</fullName>
    </submittedName>
</protein>
<dbReference type="EMBL" id="JJMG01000121">
    <property type="protein sequence ID" value="KEG41553.1"/>
    <property type="molecule type" value="Genomic_DNA"/>
</dbReference>
<comment type="caution">
    <text evidence="1">The sequence shown here is derived from an EMBL/GenBank/DDBJ whole genome shotgun (WGS) entry which is preliminary data.</text>
</comment>
<evidence type="ECO:0000313" key="1">
    <source>
        <dbReference type="EMBL" id="KEG41553.1"/>
    </source>
</evidence>
<keyword evidence="2" id="KW-1185">Reference proteome</keyword>
<organism evidence="1 2">
    <name type="scientific">Streptomyces griseorubens</name>
    <dbReference type="NCBI Taxonomy" id="66897"/>
    <lineage>
        <taxon>Bacteria</taxon>
        <taxon>Bacillati</taxon>
        <taxon>Actinomycetota</taxon>
        <taxon>Actinomycetes</taxon>
        <taxon>Kitasatosporales</taxon>
        <taxon>Streptomycetaceae</taxon>
        <taxon>Streptomyces</taxon>
        <taxon>Streptomyces althioticus group</taxon>
    </lineage>
</organism>
<dbReference type="GeneID" id="97450969"/>
<evidence type="ECO:0000313" key="2">
    <source>
        <dbReference type="Proteomes" id="UP000027632"/>
    </source>
</evidence>